<evidence type="ECO:0000259" key="4">
    <source>
        <dbReference type="Pfam" id="PF00291"/>
    </source>
</evidence>
<evidence type="ECO:0000313" key="7">
    <source>
        <dbReference type="EMBL" id="CAB5029966.1"/>
    </source>
</evidence>
<evidence type="ECO:0000256" key="2">
    <source>
        <dbReference type="ARBA" id="ARBA00008639"/>
    </source>
</evidence>
<gene>
    <name evidence="5" type="ORF">UFOPK2658_02021</name>
    <name evidence="6" type="ORF">UFOPK2880_01395</name>
    <name evidence="7" type="ORF">UFOPK4134_00876</name>
</gene>
<keyword evidence="3" id="KW-0663">Pyridoxal phosphate</keyword>
<dbReference type="AlphaFoldDB" id="A0A6J6SP73"/>
<evidence type="ECO:0000256" key="3">
    <source>
        <dbReference type="ARBA" id="ARBA00022898"/>
    </source>
</evidence>
<feature type="domain" description="Tryptophan synthase beta chain-like PALP" evidence="4">
    <location>
        <begin position="26"/>
        <end position="331"/>
    </location>
</feature>
<dbReference type="InterPro" id="IPR001926">
    <property type="entry name" value="TrpB-like_PALP"/>
</dbReference>
<dbReference type="PIRSF" id="PIRSF006278">
    <property type="entry name" value="ACCD_DCysDesulf"/>
    <property type="match status" value="1"/>
</dbReference>
<dbReference type="InterPro" id="IPR027278">
    <property type="entry name" value="ACCD_DCysDesulf"/>
</dbReference>
<sequence length="341" mass="35810">MARDLNRRVVTEMWQGQPRVRLATLPTHLEPGTVLAGQSQLWVKRDDLTGLGMGGNKARKLEFLCGAAVAAGADCLITVGAGQSNHCRMTAAAGALLGLEVHLVLAGDRPKVLEGNQLLSERFGAHQHFTGAGPAEWGLLEIAREDLTEELSAQGLRPYSIPIGGSTAVGALGYIVAYQEIVEQASALNFSPKTIVFTSSSGGTHAGLVAGRAYMRTLGQTDVLPNLLAIGVAKGVVAGFPSVKELAQESLAIAGLPGDVLDEDVEVDARWLGEDYAIPTDASRAAITWAAHNGAWVLDDVYTAKGMAGLLGNATQGRWASGDDVIFIHTGGSPEVFVRHD</sequence>
<reference evidence="5" key="1">
    <citation type="submission" date="2020-05" db="EMBL/GenBank/DDBJ databases">
        <authorList>
            <person name="Chiriac C."/>
            <person name="Salcher M."/>
            <person name="Ghai R."/>
            <person name="Kavagutti S V."/>
        </authorList>
    </citation>
    <scope>NUCLEOTIDE SEQUENCE</scope>
</reference>
<dbReference type="Gene3D" id="3.40.50.1100">
    <property type="match status" value="2"/>
</dbReference>
<dbReference type="EMBL" id="CAEZYH010000170">
    <property type="protein sequence ID" value="CAB4736488.1"/>
    <property type="molecule type" value="Genomic_DNA"/>
</dbReference>
<dbReference type="SUPFAM" id="SSF53686">
    <property type="entry name" value="Tryptophan synthase beta subunit-like PLP-dependent enzymes"/>
    <property type="match status" value="1"/>
</dbReference>
<evidence type="ECO:0000313" key="6">
    <source>
        <dbReference type="EMBL" id="CAB4780252.1"/>
    </source>
</evidence>
<dbReference type="EMBL" id="CAFBPS010000056">
    <property type="protein sequence ID" value="CAB5029966.1"/>
    <property type="molecule type" value="Genomic_DNA"/>
</dbReference>
<comment type="similarity">
    <text evidence="2">Belongs to the ACC deaminase/D-cysteine desulfhydrase family.</text>
</comment>
<dbReference type="Pfam" id="PF00291">
    <property type="entry name" value="PALP"/>
    <property type="match status" value="1"/>
</dbReference>
<comment type="cofactor">
    <cofactor evidence="1">
        <name>pyridoxal 5'-phosphate</name>
        <dbReference type="ChEBI" id="CHEBI:597326"/>
    </cofactor>
</comment>
<evidence type="ECO:0000313" key="5">
    <source>
        <dbReference type="EMBL" id="CAB4736488.1"/>
    </source>
</evidence>
<accession>A0A6J6SP73</accession>
<name>A0A6J6SP73_9ZZZZ</name>
<organism evidence="5">
    <name type="scientific">freshwater metagenome</name>
    <dbReference type="NCBI Taxonomy" id="449393"/>
    <lineage>
        <taxon>unclassified sequences</taxon>
        <taxon>metagenomes</taxon>
        <taxon>ecological metagenomes</taxon>
    </lineage>
</organism>
<protein>
    <submittedName>
        <fullName evidence="5">Unannotated protein</fullName>
    </submittedName>
</protein>
<dbReference type="EMBL" id="CAEZZP010000103">
    <property type="protein sequence ID" value="CAB4780252.1"/>
    <property type="molecule type" value="Genomic_DNA"/>
</dbReference>
<proteinExistence type="inferred from homology"/>
<dbReference type="GO" id="GO:0019148">
    <property type="term" value="F:D-cysteine desulfhydrase activity"/>
    <property type="evidence" value="ECO:0007669"/>
    <property type="project" value="TreeGrafter"/>
</dbReference>
<evidence type="ECO:0000256" key="1">
    <source>
        <dbReference type="ARBA" id="ARBA00001933"/>
    </source>
</evidence>
<dbReference type="InterPro" id="IPR036052">
    <property type="entry name" value="TrpB-like_PALP_sf"/>
</dbReference>
<dbReference type="PANTHER" id="PTHR43780:SF2">
    <property type="entry name" value="1-AMINOCYCLOPROPANE-1-CARBOXYLATE DEAMINASE-RELATED"/>
    <property type="match status" value="1"/>
</dbReference>
<dbReference type="PANTHER" id="PTHR43780">
    <property type="entry name" value="1-AMINOCYCLOPROPANE-1-CARBOXYLATE DEAMINASE-RELATED"/>
    <property type="match status" value="1"/>
</dbReference>